<reference evidence="1 2" key="1">
    <citation type="journal article" date="2021" name="Nat. Commun.">
        <title>Genetic determinants of endophytism in the Arabidopsis root mycobiome.</title>
        <authorList>
            <person name="Mesny F."/>
            <person name="Miyauchi S."/>
            <person name="Thiergart T."/>
            <person name="Pickel B."/>
            <person name="Atanasova L."/>
            <person name="Karlsson M."/>
            <person name="Huettel B."/>
            <person name="Barry K.W."/>
            <person name="Haridas S."/>
            <person name="Chen C."/>
            <person name="Bauer D."/>
            <person name="Andreopoulos W."/>
            <person name="Pangilinan J."/>
            <person name="LaButti K."/>
            <person name="Riley R."/>
            <person name="Lipzen A."/>
            <person name="Clum A."/>
            <person name="Drula E."/>
            <person name="Henrissat B."/>
            <person name="Kohler A."/>
            <person name="Grigoriev I.V."/>
            <person name="Martin F.M."/>
            <person name="Hacquard S."/>
        </authorList>
    </citation>
    <scope>NUCLEOTIDE SEQUENCE [LARGE SCALE GENOMIC DNA]</scope>
    <source>
        <strain evidence="1 2">MPI-CAGE-CH-0241</strain>
    </source>
</reference>
<comment type="caution">
    <text evidence="1">The sequence shown here is derived from an EMBL/GenBank/DDBJ whole genome shotgun (WGS) entry which is preliminary data.</text>
</comment>
<protein>
    <submittedName>
        <fullName evidence="1">Uncharacterized protein</fullName>
    </submittedName>
</protein>
<proteinExistence type="predicted"/>
<dbReference type="AlphaFoldDB" id="A0A9P8VW30"/>
<dbReference type="EMBL" id="JAGPYM010000028">
    <property type="protein sequence ID" value="KAH6879802.1"/>
    <property type="molecule type" value="Genomic_DNA"/>
</dbReference>
<feature type="non-terminal residue" evidence="1">
    <location>
        <position position="1"/>
    </location>
</feature>
<evidence type="ECO:0000313" key="2">
    <source>
        <dbReference type="Proteomes" id="UP000777438"/>
    </source>
</evidence>
<dbReference type="Proteomes" id="UP000777438">
    <property type="component" value="Unassembled WGS sequence"/>
</dbReference>
<accession>A0A9P8VW30</accession>
<evidence type="ECO:0000313" key="1">
    <source>
        <dbReference type="EMBL" id="KAH6879802.1"/>
    </source>
</evidence>
<gene>
    <name evidence="1" type="ORF">B0T10DRAFT_365080</name>
</gene>
<dbReference type="OrthoDB" id="3499148at2759"/>
<keyword evidence="2" id="KW-1185">Reference proteome</keyword>
<name>A0A9P8VW30_9HYPO</name>
<sequence length="389" mass="42349">MGDEQLLPLNVGKIIEDSEKLFVAQLEEEWARAKTPYGLDNALQSIRGTMGLANVPRRLETQRIFLDAGFQSWLAYFLATGNQGRHYSGQSQDNQTFDTFDRLSRADRAVVAKTVALIKCHPTVDEAITALMSNRKRQRLVYGTCDEEPSDYATNATTLSLQSVVEDLPPTDSAMTSSTTSGTLGINAAISSLQSAAEGLPPTDNAMTASTTRGTLGINVASEPAAPLISTAQAAQQCTQGSFRGLKKIFPPYICSAVCAKNGKADLTMDFPYVRKNGLKLYCLMSLVIKASEIPHIALRLFQAHISIGEDGVRYHVLPSGARLFSPDFRFQGSLDSDIKDFFGSETLEAIDESPVRDQELDVGIIATGCVSITREIFVFVETVLFDVL</sequence>
<organism evidence="1 2">
    <name type="scientific">Thelonectria olida</name>
    <dbReference type="NCBI Taxonomy" id="1576542"/>
    <lineage>
        <taxon>Eukaryota</taxon>
        <taxon>Fungi</taxon>
        <taxon>Dikarya</taxon>
        <taxon>Ascomycota</taxon>
        <taxon>Pezizomycotina</taxon>
        <taxon>Sordariomycetes</taxon>
        <taxon>Hypocreomycetidae</taxon>
        <taxon>Hypocreales</taxon>
        <taxon>Nectriaceae</taxon>
        <taxon>Thelonectria</taxon>
    </lineage>
</organism>